<dbReference type="InterPro" id="IPR038532">
    <property type="entry name" value="NDUFS4-like_sf"/>
</dbReference>
<evidence type="ECO:0000256" key="5">
    <source>
        <dbReference type="ARBA" id="ARBA00022946"/>
    </source>
</evidence>
<evidence type="ECO:0000256" key="2">
    <source>
        <dbReference type="ARBA" id="ARBA00022448"/>
    </source>
</evidence>
<accession>A0AAV9I9U1</accession>
<dbReference type="EMBL" id="JANCYU010000021">
    <property type="protein sequence ID" value="KAK4524016.1"/>
    <property type="molecule type" value="Genomic_DNA"/>
</dbReference>
<evidence type="ECO:0000313" key="10">
    <source>
        <dbReference type="EMBL" id="KAK4524016.1"/>
    </source>
</evidence>
<reference evidence="10 11" key="1">
    <citation type="submission" date="2022-07" db="EMBL/GenBank/DDBJ databases">
        <title>Genome-wide signatures of adaptation to extreme environments.</title>
        <authorList>
            <person name="Cho C.H."/>
            <person name="Yoon H.S."/>
        </authorList>
    </citation>
    <scope>NUCLEOTIDE SEQUENCE [LARGE SCALE GENOMIC DNA]</scope>
    <source>
        <strain evidence="10 11">108.79 E11</strain>
    </source>
</reference>
<dbReference type="Proteomes" id="UP001300502">
    <property type="component" value="Unassembled WGS sequence"/>
</dbReference>
<evidence type="ECO:0000313" key="11">
    <source>
        <dbReference type="Proteomes" id="UP001300502"/>
    </source>
</evidence>
<keyword evidence="3 9" id="KW-0679">Respiratory chain</keyword>
<evidence type="ECO:0000256" key="1">
    <source>
        <dbReference type="ARBA" id="ARBA00005882"/>
    </source>
</evidence>
<evidence type="ECO:0000256" key="6">
    <source>
        <dbReference type="ARBA" id="ARBA00022982"/>
    </source>
</evidence>
<comment type="function">
    <text evidence="9">Accessory subunit of the mitochondrial membrane respiratory chain NADH dehydrogenase (Complex I), that is believed not to be involved in catalysis. Complex I functions in the transfer of electrons from NADH to the respiratory chain. The immediate electron acceptor for the enzyme is believed to be ubiquinone.</text>
</comment>
<evidence type="ECO:0000256" key="4">
    <source>
        <dbReference type="ARBA" id="ARBA00022792"/>
    </source>
</evidence>
<dbReference type="AlphaFoldDB" id="A0AAV9I9U1"/>
<dbReference type="GO" id="GO:0022900">
    <property type="term" value="P:electron transport chain"/>
    <property type="evidence" value="ECO:0007669"/>
    <property type="project" value="InterPro"/>
</dbReference>
<keyword evidence="6 9" id="KW-0249">Electron transport</keyword>
<comment type="subcellular location">
    <subcellularLocation>
        <location evidence="9">Mitochondrion inner membrane</location>
        <topology evidence="9">Peripheral membrane protein</topology>
        <orientation evidence="9">Matrix side</orientation>
    </subcellularLocation>
</comment>
<dbReference type="GO" id="GO:0005743">
    <property type="term" value="C:mitochondrial inner membrane"/>
    <property type="evidence" value="ECO:0007669"/>
    <property type="project" value="UniProtKB-SubCell"/>
</dbReference>
<gene>
    <name evidence="10" type="ORF">GAYE_SCF01G1915</name>
</gene>
<comment type="similarity">
    <text evidence="1 9">Belongs to the complex I NDUFS4 subunit family.</text>
</comment>
<sequence length="180" mass="20720">MFAIVRQLVKKVIPRNGYAQKLSEHSVVTKPAEKAVPDPIVEQEAQPQVDTADSLGVISGVPERHLKRRVKIYRPPRTATQQGRGSKYAVWKLEFEKLEEGDRWTNPLMGWTSTGDPLSQTAVYFPDRESAVEYAKRYGLSYIVYEPEEEEEHIRSFNAYGKSMVHQWNHNGVPKYEDEE</sequence>
<keyword evidence="5 9" id="KW-0809">Transit peptide</keyword>
<evidence type="ECO:0000256" key="3">
    <source>
        <dbReference type="ARBA" id="ARBA00022660"/>
    </source>
</evidence>
<evidence type="ECO:0000256" key="7">
    <source>
        <dbReference type="ARBA" id="ARBA00023128"/>
    </source>
</evidence>
<proteinExistence type="inferred from homology"/>
<dbReference type="Gene3D" id="3.30.160.190">
    <property type="entry name" value="atu1810 like domain"/>
    <property type="match status" value="1"/>
</dbReference>
<comment type="caution">
    <text evidence="10">The sequence shown here is derived from an EMBL/GenBank/DDBJ whole genome shotgun (WGS) entry which is preliminary data.</text>
</comment>
<keyword evidence="11" id="KW-1185">Reference proteome</keyword>
<dbReference type="PANTHER" id="PTHR12219:SF8">
    <property type="entry name" value="NADH DEHYDROGENASE [UBIQUINONE] IRON-SULFUR PROTEIN 4, MITOCHONDRIAL"/>
    <property type="match status" value="1"/>
</dbReference>
<evidence type="ECO:0000256" key="8">
    <source>
        <dbReference type="ARBA" id="ARBA00023136"/>
    </source>
</evidence>
<keyword evidence="7 9" id="KW-0496">Mitochondrion</keyword>
<dbReference type="Pfam" id="PF04800">
    <property type="entry name" value="NDUS4"/>
    <property type="match status" value="1"/>
</dbReference>
<dbReference type="PANTHER" id="PTHR12219">
    <property type="entry name" value="NADH-UBIQUINONE OXIDOREDUCTASE"/>
    <property type="match status" value="1"/>
</dbReference>
<keyword evidence="4 9" id="KW-0999">Mitochondrion inner membrane</keyword>
<evidence type="ECO:0000256" key="9">
    <source>
        <dbReference type="RuleBase" id="RU367010"/>
    </source>
</evidence>
<keyword evidence="8 9" id="KW-0472">Membrane</keyword>
<protein>
    <recommendedName>
        <fullName evidence="9">NADH dehydrogenase [ubiquinone] iron-sulfur protein 4, mitochondrial</fullName>
    </recommendedName>
</protein>
<keyword evidence="2 9" id="KW-0813">Transport</keyword>
<dbReference type="InterPro" id="IPR006885">
    <property type="entry name" value="NADH_UbQ_FeS_4_mit-like"/>
</dbReference>
<organism evidence="10 11">
    <name type="scientific">Galdieria yellowstonensis</name>
    <dbReference type="NCBI Taxonomy" id="3028027"/>
    <lineage>
        <taxon>Eukaryota</taxon>
        <taxon>Rhodophyta</taxon>
        <taxon>Bangiophyceae</taxon>
        <taxon>Galdieriales</taxon>
        <taxon>Galdieriaceae</taxon>
        <taxon>Galdieria</taxon>
    </lineage>
</organism>
<name>A0AAV9I9U1_9RHOD</name>